<protein>
    <submittedName>
        <fullName evidence="1">Uncharacterized protein</fullName>
    </submittedName>
</protein>
<evidence type="ECO:0000313" key="2">
    <source>
        <dbReference type="Proteomes" id="UP000315235"/>
    </source>
</evidence>
<reference evidence="1 2" key="1">
    <citation type="submission" date="2019-07" db="EMBL/GenBank/DDBJ databases">
        <title>Pseudomonas mangiferae sp. nov., isolated from bark of mango tree in Thailand.</title>
        <authorList>
            <person name="Srisuk N."/>
            <person name="Anurat P."/>
        </authorList>
    </citation>
    <scope>NUCLEOTIDE SEQUENCE [LARGE SCALE GENOMIC DNA]</scope>
    <source>
        <strain evidence="1 2">DMKU_BBB3-04</strain>
    </source>
</reference>
<dbReference type="AlphaFoldDB" id="A0A553H3N8"/>
<proteinExistence type="predicted"/>
<gene>
    <name evidence="1" type="ORF">FM069_03865</name>
</gene>
<accession>A0A553H3N8</accession>
<organism evidence="1 2">
    <name type="scientific">Pseudomonas mangiferae</name>
    <dbReference type="NCBI Taxonomy" id="2593654"/>
    <lineage>
        <taxon>Bacteria</taxon>
        <taxon>Pseudomonadati</taxon>
        <taxon>Pseudomonadota</taxon>
        <taxon>Gammaproteobacteria</taxon>
        <taxon>Pseudomonadales</taxon>
        <taxon>Pseudomonadaceae</taxon>
        <taxon>Pseudomonas</taxon>
    </lineage>
</organism>
<sequence>MELNKAVLDCMQRLRRLLRDEQALDIRLSQPDAVQALLQASHAAEHPEIRQLGERLAELSGERLPAPVPSEEELIRRYTQYAGPLRG</sequence>
<dbReference type="Proteomes" id="UP000315235">
    <property type="component" value="Unassembled WGS sequence"/>
</dbReference>
<dbReference type="OrthoDB" id="7013325at2"/>
<dbReference type="EMBL" id="VJOY01000002">
    <property type="protein sequence ID" value="TRX76334.1"/>
    <property type="molecule type" value="Genomic_DNA"/>
</dbReference>
<evidence type="ECO:0000313" key="1">
    <source>
        <dbReference type="EMBL" id="TRX76334.1"/>
    </source>
</evidence>
<keyword evidence="2" id="KW-1185">Reference proteome</keyword>
<name>A0A553H3N8_9PSED</name>
<comment type="caution">
    <text evidence="1">The sequence shown here is derived from an EMBL/GenBank/DDBJ whole genome shotgun (WGS) entry which is preliminary data.</text>
</comment>
<dbReference type="RefSeq" id="WP_143486962.1">
    <property type="nucleotide sequence ID" value="NZ_VJOY01000002.1"/>
</dbReference>